<name>A0A117NTI8_9ACTN</name>
<accession>A0A117NTI8</accession>
<organism evidence="1 2">
    <name type="scientific">Streptomyces curacoi</name>
    <dbReference type="NCBI Taxonomy" id="146536"/>
    <lineage>
        <taxon>Bacteria</taxon>
        <taxon>Bacillati</taxon>
        <taxon>Actinomycetota</taxon>
        <taxon>Actinomycetes</taxon>
        <taxon>Kitasatosporales</taxon>
        <taxon>Streptomycetaceae</taxon>
        <taxon>Streptomyces</taxon>
    </lineage>
</organism>
<keyword evidence="2" id="KW-1185">Reference proteome</keyword>
<protein>
    <submittedName>
        <fullName evidence="1">Uncharacterized protein</fullName>
    </submittedName>
</protein>
<reference evidence="1 2" key="1">
    <citation type="submission" date="2015-10" db="EMBL/GenBank/DDBJ databases">
        <title>Draft genome sequence of Streptomyces curacoi DSM 40107, type strain for the species Streptomyces curacoi.</title>
        <authorList>
            <person name="Ruckert C."/>
            <person name="Winkler A."/>
            <person name="Kalinowski J."/>
            <person name="Kampfer P."/>
            <person name="Glaeser S."/>
        </authorList>
    </citation>
    <scope>NUCLEOTIDE SEQUENCE [LARGE SCALE GENOMIC DNA]</scope>
    <source>
        <strain evidence="1 2">DSM 40107</strain>
    </source>
</reference>
<sequence length="121" mass="13081">MCLGIRDCLAATRESPAASFVAERKIDDLRTVVHGISHSLSPGVVLEIIILVLKNAQRKNLCFWREPHHARVVSSAMAMASNQARHAGAMSGHILLGISPSGEVFPLEDLTSQIRVTAIDT</sequence>
<dbReference type="AlphaFoldDB" id="A0A117NTI8"/>
<dbReference type="EMBL" id="LMWJ01000039">
    <property type="protein sequence ID" value="KUM67178.1"/>
    <property type="molecule type" value="Genomic_DNA"/>
</dbReference>
<evidence type="ECO:0000313" key="2">
    <source>
        <dbReference type="Proteomes" id="UP000054024"/>
    </source>
</evidence>
<dbReference type="Proteomes" id="UP000054024">
    <property type="component" value="Unassembled WGS sequence"/>
</dbReference>
<proteinExistence type="predicted"/>
<gene>
    <name evidence="1" type="ORF">AQI70_36600</name>
</gene>
<evidence type="ECO:0000313" key="1">
    <source>
        <dbReference type="EMBL" id="KUM67178.1"/>
    </source>
</evidence>
<comment type="caution">
    <text evidence="1">The sequence shown here is derived from an EMBL/GenBank/DDBJ whole genome shotgun (WGS) entry which is preliminary data.</text>
</comment>